<evidence type="ECO:0000313" key="1">
    <source>
        <dbReference type="EMBL" id="DAD95015.1"/>
    </source>
</evidence>
<dbReference type="EMBL" id="BK015188">
    <property type="protein sequence ID" value="DAD95015.1"/>
    <property type="molecule type" value="Genomic_DNA"/>
</dbReference>
<accession>A0A8S5NKY4</accession>
<proteinExistence type="predicted"/>
<reference evidence="1" key="1">
    <citation type="journal article" date="2021" name="Proc. Natl. Acad. Sci. U.S.A.">
        <title>A Catalog of Tens of Thousands of Viruses from Human Metagenomes Reveals Hidden Associations with Chronic Diseases.</title>
        <authorList>
            <person name="Tisza M.J."/>
            <person name="Buck C.B."/>
        </authorList>
    </citation>
    <scope>NUCLEOTIDE SEQUENCE</scope>
    <source>
        <strain evidence="1">CtGfF74</strain>
    </source>
</reference>
<protein>
    <submittedName>
        <fullName evidence="1">Ribbon-helix-helix protein, copG family</fullName>
    </submittedName>
</protein>
<organism evidence="1">
    <name type="scientific">Siphoviridae sp. ctGfF74</name>
    <dbReference type="NCBI Taxonomy" id="2826223"/>
    <lineage>
        <taxon>Viruses</taxon>
        <taxon>Duplodnaviria</taxon>
        <taxon>Heunggongvirae</taxon>
        <taxon>Uroviricota</taxon>
        <taxon>Caudoviricetes</taxon>
    </lineage>
</organism>
<name>A0A8S5NKY4_9CAUD</name>
<sequence length="63" mass="7389">MPGERKTTEAQRKAINKYDMKFERMTCRFESGTKEAIQKAGYKSVNDFVKLAVSEKLEREQKK</sequence>